<gene>
    <name evidence="2" type="ORF">AArcSl_1292</name>
</gene>
<keyword evidence="3" id="KW-1185">Reference proteome</keyword>
<dbReference type="RefSeq" id="WP_119816660.1">
    <property type="nucleotide sequence ID" value="NZ_CP025066.1"/>
</dbReference>
<dbReference type="InterPro" id="IPR015943">
    <property type="entry name" value="WD40/YVTN_repeat-like_dom_sf"/>
</dbReference>
<dbReference type="Proteomes" id="UP000263012">
    <property type="component" value="Chromosome"/>
</dbReference>
<dbReference type="AlphaFoldDB" id="A0A343TIK1"/>
<reference evidence="3" key="1">
    <citation type="submission" date="2017-11" db="EMBL/GenBank/DDBJ databases">
        <title>Phenotypic and genomic properties of facultatively anaerobic sulfur-reducing natronoarchaea from hypersaline soda lakes.</title>
        <authorList>
            <person name="Sorokin D.Y."/>
            <person name="Kublanov I.V."/>
            <person name="Roman P."/>
            <person name="Sinninghe Damste J.S."/>
            <person name="Golyshin P.N."/>
            <person name="Rojo D."/>
            <person name="Ciordia S."/>
            <person name="Mena M.D.C."/>
            <person name="Ferrer M."/>
            <person name="Messina E."/>
            <person name="Smedile F."/>
            <person name="La Spada G."/>
            <person name="La Cono V."/>
            <person name="Yakimov M.M."/>
        </authorList>
    </citation>
    <scope>NUCLEOTIDE SEQUENCE [LARGE SCALE GENOMIC DNA]</scope>
    <source>
        <strain evidence="3">AArc-Sl</strain>
    </source>
</reference>
<feature type="region of interest" description="Disordered" evidence="1">
    <location>
        <begin position="1"/>
        <end position="50"/>
    </location>
</feature>
<dbReference type="KEGG" id="hdf:AArcSl_1292"/>
<protein>
    <submittedName>
        <fullName evidence="2">Uncharacterized protein</fullName>
    </submittedName>
</protein>
<dbReference type="Gene3D" id="2.130.10.10">
    <property type="entry name" value="YVTN repeat-like/Quinoprotein amine dehydrogenase"/>
    <property type="match status" value="1"/>
</dbReference>
<evidence type="ECO:0000313" key="3">
    <source>
        <dbReference type="Proteomes" id="UP000263012"/>
    </source>
</evidence>
<evidence type="ECO:0000313" key="2">
    <source>
        <dbReference type="EMBL" id="AUX08923.1"/>
    </source>
</evidence>
<feature type="compositionally biased region" description="Acidic residues" evidence="1">
    <location>
        <begin position="1"/>
        <end position="17"/>
    </location>
</feature>
<proteinExistence type="predicted"/>
<dbReference type="InterPro" id="IPR011047">
    <property type="entry name" value="Quinoprotein_ADH-like_sf"/>
</dbReference>
<evidence type="ECO:0000256" key="1">
    <source>
        <dbReference type="SAM" id="MobiDB-lite"/>
    </source>
</evidence>
<dbReference type="GeneID" id="37877639"/>
<sequence>MAWDEEKEEGDELPSDEWNDHVDDQLSRALSEVQEDEPSVGNEGDLWARPSVDESTINPAEVKRVIHSGGMDMPADFDESRDLVYVGVNEEELVAYDATTLDEVWTYDNDYTSIDGIAYNSQDDSIVLIHSEDIEVVDPDSVETEWKEDVGVFEDGIASYTRGSTPYAATVDFDENPTIHEWDLEEESLDSDEEHDGWAWSIGADEFEPDLDPHIIIGNDDGTVDCYVGWGIYLEWSSEDLHDERVRATEVDSEYAVTGSDGNKLVYFDLLGDEPSVIWEHEQHTDRVYGVSMSDEYVFSTDQDNNTLVTDRATGTVLDEVSTDLQSAGDTQYAGSHLFVGNSAGYGEDSEIFIYEFEKTAETYVSDGDQWRRID</sequence>
<dbReference type="SUPFAM" id="SSF50998">
    <property type="entry name" value="Quinoprotein alcohol dehydrogenase-like"/>
    <property type="match status" value="1"/>
</dbReference>
<dbReference type="EMBL" id="CP025066">
    <property type="protein sequence ID" value="AUX08923.1"/>
    <property type="molecule type" value="Genomic_DNA"/>
</dbReference>
<organism evidence="2 3">
    <name type="scientific">Halalkaliarchaeum desulfuricum</name>
    <dbReference type="NCBI Taxonomy" id="2055893"/>
    <lineage>
        <taxon>Archaea</taxon>
        <taxon>Methanobacteriati</taxon>
        <taxon>Methanobacteriota</taxon>
        <taxon>Stenosarchaea group</taxon>
        <taxon>Halobacteria</taxon>
        <taxon>Halobacteriales</taxon>
        <taxon>Haloferacaceae</taxon>
        <taxon>Halalkaliarchaeum</taxon>
    </lineage>
</organism>
<name>A0A343TIK1_9EURY</name>
<accession>A0A343TIK1</accession>